<keyword evidence="2" id="KW-0732">Signal</keyword>
<keyword evidence="6" id="KW-0325">Glycoprotein</keyword>
<organism evidence="9 10">
    <name type="scientific">Leptidea sinapis</name>
    <dbReference type="NCBI Taxonomy" id="189913"/>
    <lineage>
        <taxon>Eukaryota</taxon>
        <taxon>Metazoa</taxon>
        <taxon>Ecdysozoa</taxon>
        <taxon>Arthropoda</taxon>
        <taxon>Hexapoda</taxon>
        <taxon>Insecta</taxon>
        <taxon>Pterygota</taxon>
        <taxon>Neoptera</taxon>
        <taxon>Endopterygota</taxon>
        <taxon>Lepidoptera</taxon>
        <taxon>Glossata</taxon>
        <taxon>Ditrysia</taxon>
        <taxon>Papilionoidea</taxon>
        <taxon>Pieridae</taxon>
        <taxon>Dismorphiinae</taxon>
        <taxon>Leptidea</taxon>
    </lineage>
</organism>
<protein>
    <recommendedName>
        <fullName evidence="8">AB hydrolase-1 domain-containing protein</fullName>
    </recommendedName>
</protein>
<accession>A0A5E4QZB3</accession>
<dbReference type="EMBL" id="FZQP02006554">
    <property type="protein sequence ID" value="VVD03003.1"/>
    <property type="molecule type" value="Genomic_DNA"/>
</dbReference>
<evidence type="ECO:0000313" key="9">
    <source>
        <dbReference type="EMBL" id="VVD03003.1"/>
    </source>
</evidence>
<keyword evidence="4" id="KW-0442">Lipid degradation</keyword>
<sequence>MLNTFRIPGEGPPVLLVHGISDSSDSWLVLGPECSLAFLLADAGFDVWLFNARGNRYCKTNVKGVSKKTFWDFSFEEIGMYDVPANIDYILNKTGRPTLTYIGFSQGTTTFLTACSLRPEYNRKINYAILLAPVAWLNNAENPLLNFYALNFNNLKELSRSAKLYEVFAYDRNIGYYVSAVCNNSSRLKVLCNLFLYLSFGLKNLSALSQDRLPVITSHIPAGATAKAFFHFLQMYVNKRFERYDYGPELNRIRYSANKPPEYDLSQITVPIALFISDADWFSSVKDAINLRKKINSIDKFIVINRTLEFTHLEFVYGSRVNSIINKPVIEMLTRLKLDHRLDSY</sequence>
<reference evidence="9 10" key="1">
    <citation type="submission" date="2017-07" db="EMBL/GenBank/DDBJ databases">
        <authorList>
            <person name="Talla V."/>
            <person name="Backstrom N."/>
        </authorList>
    </citation>
    <scope>NUCLEOTIDE SEQUENCE [LARGE SCALE GENOMIC DNA]</scope>
</reference>
<feature type="active site" description="Charge relay system" evidence="7">
    <location>
        <position position="312"/>
    </location>
</feature>
<dbReference type="GO" id="GO:0016042">
    <property type="term" value="P:lipid catabolic process"/>
    <property type="evidence" value="ECO:0007669"/>
    <property type="project" value="UniProtKB-KW"/>
</dbReference>
<evidence type="ECO:0000256" key="1">
    <source>
        <dbReference type="ARBA" id="ARBA00010701"/>
    </source>
</evidence>
<gene>
    <name evidence="9" type="ORF">LSINAPIS_LOCUS13098</name>
</gene>
<dbReference type="GO" id="GO:0016788">
    <property type="term" value="F:hydrolase activity, acting on ester bonds"/>
    <property type="evidence" value="ECO:0007669"/>
    <property type="project" value="InterPro"/>
</dbReference>
<comment type="similarity">
    <text evidence="1">Belongs to the AB hydrolase superfamily. Lipase family.</text>
</comment>
<name>A0A5E4QZB3_9NEOP</name>
<dbReference type="Proteomes" id="UP000324832">
    <property type="component" value="Unassembled WGS sequence"/>
</dbReference>
<keyword evidence="5" id="KW-0443">Lipid metabolism</keyword>
<evidence type="ECO:0000259" key="8">
    <source>
        <dbReference type="Pfam" id="PF00561"/>
    </source>
</evidence>
<evidence type="ECO:0000256" key="4">
    <source>
        <dbReference type="ARBA" id="ARBA00022963"/>
    </source>
</evidence>
<dbReference type="Pfam" id="PF00561">
    <property type="entry name" value="Abhydrolase_1"/>
    <property type="match status" value="1"/>
</dbReference>
<dbReference type="PANTHER" id="PTHR11005">
    <property type="entry name" value="LYSOSOMAL ACID LIPASE-RELATED"/>
    <property type="match status" value="1"/>
</dbReference>
<evidence type="ECO:0000256" key="5">
    <source>
        <dbReference type="ARBA" id="ARBA00023098"/>
    </source>
</evidence>
<feature type="domain" description="AB hydrolase-1" evidence="8">
    <location>
        <begin position="12"/>
        <end position="305"/>
    </location>
</feature>
<dbReference type="InterPro" id="IPR000073">
    <property type="entry name" value="AB_hydrolase_1"/>
</dbReference>
<dbReference type="AlphaFoldDB" id="A0A5E4QZB3"/>
<keyword evidence="10" id="KW-1185">Reference proteome</keyword>
<evidence type="ECO:0000313" key="10">
    <source>
        <dbReference type="Proteomes" id="UP000324832"/>
    </source>
</evidence>
<dbReference type="FunFam" id="3.40.50.1820:FF:000057">
    <property type="entry name" value="Lipase"/>
    <property type="match status" value="1"/>
</dbReference>
<dbReference type="InterPro" id="IPR025483">
    <property type="entry name" value="Lipase_euk"/>
</dbReference>
<keyword evidence="3" id="KW-0378">Hydrolase</keyword>
<dbReference type="Gene3D" id="3.40.50.1820">
    <property type="entry name" value="alpha/beta hydrolase"/>
    <property type="match status" value="1"/>
</dbReference>
<proteinExistence type="inferred from homology"/>
<evidence type="ECO:0000256" key="6">
    <source>
        <dbReference type="ARBA" id="ARBA00023180"/>
    </source>
</evidence>
<evidence type="ECO:0000256" key="3">
    <source>
        <dbReference type="ARBA" id="ARBA00022801"/>
    </source>
</evidence>
<dbReference type="InterPro" id="IPR029058">
    <property type="entry name" value="AB_hydrolase_fold"/>
</dbReference>
<dbReference type="SUPFAM" id="SSF53474">
    <property type="entry name" value="alpha/beta-Hydrolases"/>
    <property type="match status" value="1"/>
</dbReference>
<dbReference type="PIRSF" id="PIRSF000862">
    <property type="entry name" value="Steryl_ester_lip"/>
    <property type="match status" value="1"/>
</dbReference>
<evidence type="ECO:0000256" key="2">
    <source>
        <dbReference type="ARBA" id="ARBA00022729"/>
    </source>
</evidence>
<evidence type="ECO:0000256" key="7">
    <source>
        <dbReference type="PIRSR" id="PIRSR000862-1"/>
    </source>
</evidence>
<feature type="active site" description="Charge relay system" evidence="7">
    <location>
        <position position="280"/>
    </location>
</feature>
<feature type="active site" description="Nucleophile" evidence="7">
    <location>
        <position position="105"/>
    </location>
</feature>